<evidence type="ECO:0000313" key="1">
    <source>
        <dbReference type="EMBL" id="TGZ80140.1"/>
    </source>
</evidence>
<accession>A0A4S2MUC9</accession>
<gene>
    <name evidence="1" type="ORF">EX30DRAFT_61724</name>
</gene>
<dbReference type="InParanoid" id="A0A4S2MUC9"/>
<name>A0A4S2MUC9_9PEZI</name>
<reference evidence="1 2" key="1">
    <citation type="submission" date="2019-04" db="EMBL/GenBank/DDBJ databases">
        <title>Comparative genomics and transcriptomics to analyze fruiting body development in filamentous ascomycetes.</title>
        <authorList>
            <consortium name="DOE Joint Genome Institute"/>
            <person name="Lutkenhaus R."/>
            <person name="Traeger S."/>
            <person name="Breuer J."/>
            <person name="Kuo A."/>
            <person name="Lipzen A."/>
            <person name="Pangilinan J."/>
            <person name="Dilworth D."/>
            <person name="Sandor L."/>
            <person name="Poggeler S."/>
            <person name="Barry K."/>
            <person name="Grigoriev I.V."/>
            <person name="Nowrousian M."/>
        </authorList>
    </citation>
    <scope>NUCLEOTIDE SEQUENCE [LARGE SCALE GENOMIC DNA]</scope>
    <source>
        <strain evidence="1 2">CBS 389.68</strain>
    </source>
</reference>
<dbReference type="EMBL" id="ML220126">
    <property type="protein sequence ID" value="TGZ80140.1"/>
    <property type="molecule type" value="Genomic_DNA"/>
</dbReference>
<keyword evidence="2" id="KW-1185">Reference proteome</keyword>
<evidence type="ECO:0000313" key="2">
    <source>
        <dbReference type="Proteomes" id="UP000298138"/>
    </source>
</evidence>
<protein>
    <submittedName>
        <fullName evidence="1">Uncharacterized protein</fullName>
    </submittedName>
</protein>
<organism evidence="1 2">
    <name type="scientific">Ascodesmis nigricans</name>
    <dbReference type="NCBI Taxonomy" id="341454"/>
    <lineage>
        <taxon>Eukaryota</taxon>
        <taxon>Fungi</taxon>
        <taxon>Dikarya</taxon>
        <taxon>Ascomycota</taxon>
        <taxon>Pezizomycotina</taxon>
        <taxon>Pezizomycetes</taxon>
        <taxon>Pezizales</taxon>
        <taxon>Ascodesmidaceae</taxon>
        <taxon>Ascodesmis</taxon>
    </lineage>
</organism>
<sequence length="113" mass="12950">MMFSTAWLHTQLWCHRPDTWKPQHRSFTLLLASLPHPFEISSFNMSRIKSIILTSICAYPRYVLVITSSTIPDRLQKAILLMRSTIRMPTVLVKTQQGTVESSPIPTRKAILA</sequence>
<proteinExistence type="predicted"/>
<dbReference type="AlphaFoldDB" id="A0A4S2MUC9"/>
<dbReference type="Proteomes" id="UP000298138">
    <property type="component" value="Unassembled WGS sequence"/>
</dbReference>